<protein>
    <recommendedName>
        <fullName evidence="1">SAF domain-containing protein</fullName>
    </recommendedName>
</protein>
<sequence length="218" mass="22532">MLSRIRAQLPTWRRALRRRRRTLVVLALALGVAVLAPPLLPPSVRGTTVVAAAVDLEPGTVLAEQHLRTVRVADELAPPGVVSSPAQLVGREVALRVPAGTPLLPGLLVAAGAAAIPEDSALMALPVPAALVPRLAPGAHLDLLTSGLDASSVAAVPAVVVEPPESEDADAMIGQSPSGTAHVLVSVERSRTREVAHAVREGWVTVSIVSYSPLVSPR</sequence>
<dbReference type="Proteomes" id="UP001519290">
    <property type="component" value="Unassembled WGS sequence"/>
</dbReference>
<dbReference type="InterPro" id="IPR013974">
    <property type="entry name" value="SAF"/>
</dbReference>
<organism evidence="2 3">
    <name type="scientific">Brachybacterium sacelli</name>
    <dbReference type="NCBI Taxonomy" id="173364"/>
    <lineage>
        <taxon>Bacteria</taxon>
        <taxon>Bacillati</taxon>
        <taxon>Actinomycetota</taxon>
        <taxon>Actinomycetes</taxon>
        <taxon>Micrococcales</taxon>
        <taxon>Dermabacteraceae</taxon>
        <taxon>Brachybacterium</taxon>
    </lineage>
</organism>
<reference evidence="2 3" key="1">
    <citation type="submission" date="2021-03" db="EMBL/GenBank/DDBJ databases">
        <title>Sequencing the genomes of 1000 actinobacteria strains.</title>
        <authorList>
            <person name="Klenk H.-P."/>
        </authorList>
    </citation>
    <scope>NUCLEOTIDE SEQUENCE [LARGE SCALE GENOMIC DNA]</scope>
    <source>
        <strain evidence="2 3">DSM 14566</strain>
    </source>
</reference>
<dbReference type="Pfam" id="PF08666">
    <property type="entry name" value="SAF"/>
    <property type="match status" value="1"/>
</dbReference>
<evidence type="ECO:0000313" key="2">
    <source>
        <dbReference type="EMBL" id="MBP2382442.1"/>
    </source>
</evidence>
<comment type="caution">
    <text evidence="2">The sequence shown here is derived from an EMBL/GenBank/DDBJ whole genome shotgun (WGS) entry which is preliminary data.</text>
</comment>
<gene>
    <name evidence="2" type="ORF">JOF43_002399</name>
</gene>
<dbReference type="CDD" id="cd11614">
    <property type="entry name" value="SAF_CpaB_FlgA_like"/>
    <property type="match status" value="1"/>
</dbReference>
<keyword evidence="3" id="KW-1185">Reference proteome</keyword>
<evidence type="ECO:0000313" key="3">
    <source>
        <dbReference type="Proteomes" id="UP001519290"/>
    </source>
</evidence>
<feature type="domain" description="SAF" evidence="1">
    <location>
        <begin position="47"/>
        <end position="109"/>
    </location>
</feature>
<dbReference type="SMART" id="SM00858">
    <property type="entry name" value="SAF"/>
    <property type="match status" value="1"/>
</dbReference>
<dbReference type="EMBL" id="JAGIOD010000001">
    <property type="protein sequence ID" value="MBP2382442.1"/>
    <property type="molecule type" value="Genomic_DNA"/>
</dbReference>
<accession>A0ABS4X1Y5</accession>
<dbReference type="RefSeq" id="WP_209902299.1">
    <property type="nucleotide sequence ID" value="NZ_BAAAJW010000003.1"/>
</dbReference>
<name>A0ABS4X1Y5_9MICO</name>
<evidence type="ECO:0000259" key="1">
    <source>
        <dbReference type="SMART" id="SM00858"/>
    </source>
</evidence>
<proteinExistence type="predicted"/>